<protein>
    <recommendedName>
        <fullName evidence="2">MEDS domain-containing protein</fullName>
    </recommendedName>
</protein>
<feature type="region of interest" description="Disordered" evidence="1">
    <location>
        <begin position="1"/>
        <end position="25"/>
    </location>
</feature>
<accession>A0A918H300</accession>
<dbReference type="Proteomes" id="UP000646776">
    <property type="component" value="Unassembled WGS sequence"/>
</dbReference>
<dbReference type="RefSeq" id="WP_189707843.1">
    <property type="nucleotide sequence ID" value="NZ_BMSA01000002.1"/>
</dbReference>
<dbReference type="NCBIfam" id="NF041045">
    <property type="entry name" value="RsbA_anti_sig"/>
    <property type="match status" value="1"/>
</dbReference>
<evidence type="ECO:0000313" key="4">
    <source>
        <dbReference type="Proteomes" id="UP000646776"/>
    </source>
</evidence>
<dbReference type="EMBL" id="BMSA01000002">
    <property type="protein sequence ID" value="GGT35568.1"/>
    <property type="molecule type" value="Genomic_DNA"/>
</dbReference>
<dbReference type="InterPro" id="IPR025847">
    <property type="entry name" value="MEDS_domain"/>
</dbReference>
<sequence>MTTRPARPTALQPAAVRPAAAAPPPVQGTFDHRMAVFGTDEAFVAAALPFLTEGLAASHEPPPLAIVAPDKLDLLRDALGTTAKDVGLLPHTDWYTGSAANAVARAARHLATQAGPGGRCHLLMEPVWNGRAGRSPRESTEWIRYEALANLLFAPTATTAMCVYDTRTAGAVVVEAARRAHPDTGVYADPFEIAAELDAVPLAPVPSEAELLPEPVPEAVRGWAAARGLGPADAELFATAVAEAAGLGPVTGALLWGEAPGCCCELGLARRVDDPLAGFVPPGTAAPEPGQGLWFARQVCAYVDVRAAAGGGTSVRLQYG</sequence>
<feature type="domain" description="MEDS" evidence="2">
    <location>
        <begin position="31"/>
        <end position="182"/>
    </location>
</feature>
<dbReference type="InterPro" id="IPR047718">
    <property type="entry name" value="RsbA-like_anti_sig"/>
</dbReference>
<dbReference type="AlphaFoldDB" id="A0A918H300"/>
<evidence type="ECO:0000313" key="3">
    <source>
        <dbReference type="EMBL" id="GGT35568.1"/>
    </source>
</evidence>
<reference evidence="3" key="1">
    <citation type="journal article" date="2014" name="Int. J. Syst. Evol. Microbiol.">
        <title>Complete genome sequence of Corynebacterium casei LMG S-19264T (=DSM 44701T), isolated from a smear-ripened cheese.</title>
        <authorList>
            <consortium name="US DOE Joint Genome Institute (JGI-PGF)"/>
            <person name="Walter F."/>
            <person name="Albersmeier A."/>
            <person name="Kalinowski J."/>
            <person name="Ruckert C."/>
        </authorList>
    </citation>
    <scope>NUCLEOTIDE SEQUENCE</scope>
    <source>
        <strain evidence="3">JCM 4125</strain>
    </source>
</reference>
<reference evidence="3" key="2">
    <citation type="submission" date="2020-09" db="EMBL/GenBank/DDBJ databases">
        <authorList>
            <person name="Sun Q."/>
            <person name="Ohkuma M."/>
        </authorList>
    </citation>
    <scope>NUCLEOTIDE SEQUENCE</scope>
    <source>
        <strain evidence="3">JCM 4125</strain>
    </source>
</reference>
<name>A0A918H300_9ACTN</name>
<evidence type="ECO:0000259" key="2">
    <source>
        <dbReference type="Pfam" id="PF14417"/>
    </source>
</evidence>
<gene>
    <name evidence="3" type="ORF">GCM10010226_09570</name>
</gene>
<dbReference type="Pfam" id="PF14417">
    <property type="entry name" value="MEDS"/>
    <property type="match status" value="1"/>
</dbReference>
<evidence type="ECO:0000256" key="1">
    <source>
        <dbReference type="SAM" id="MobiDB-lite"/>
    </source>
</evidence>
<comment type="caution">
    <text evidence="3">The sequence shown here is derived from an EMBL/GenBank/DDBJ whole genome shotgun (WGS) entry which is preliminary data.</text>
</comment>
<organism evidence="3 4">
    <name type="scientific">Streptomyces phaeofaciens</name>
    <dbReference type="NCBI Taxonomy" id="68254"/>
    <lineage>
        <taxon>Bacteria</taxon>
        <taxon>Bacillati</taxon>
        <taxon>Actinomycetota</taxon>
        <taxon>Actinomycetes</taxon>
        <taxon>Kitasatosporales</taxon>
        <taxon>Streptomycetaceae</taxon>
        <taxon>Streptomyces</taxon>
    </lineage>
</organism>
<proteinExistence type="predicted"/>
<keyword evidence="4" id="KW-1185">Reference proteome</keyword>